<keyword evidence="4" id="KW-0548">Nucleotidyltransferase</keyword>
<name>A0A2U1MMU8_ARTAN</name>
<feature type="coiled-coil region" evidence="1">
    <location>
        <begin position="782"/>
        <end position="816"/>
    </location>
</feature>
<protein>
    <submittedName>
        <fullName evidence="4">RNA-directed DNA polymerase, eukaryota</fullName>
    </submittedName>
</protein>
<dbReference type="STRING" id="35608.A0A2U1MMU8"/>
<keyword evidence="4" id="KW-0695">RNA-directed DNA polymerase</keyword>
<dbReference type="InterPro" id="IPR036691">
    <property type="entry name" value="Endo/exonu/phosph_ase_sf"/>
</dbReference>
<keyword evidence="5" id="KW-1185">Reference proteome</keyword>
<keyword evidence="4" id="KW-0808">Transferase</keyword>
<dbReference type="Pfam" id="PF13966">
    <property type="entry name" value="zf-RVT"/>
    <property type="match status" value="1"/>
</dbReference>
<organism evidence="4 5">
    <name type="scientific">Artemisia annua</name>
    <name type="common">Sweet wormwood</name>
    <dbReference type="NCBI Taxonomy" id="35608"/>
    <lineage>
        <taxon>Eukaryota</taxon>
        <taxon>Viridiplantae</taxon>
        <taxon>Streptophyta</taxon>
        <taxon>Embryophyta</taxon>
        <taxon>Tracheophyta</taxon>
        <taxon>Spermatophyta</taxon>
        <taxon>Magnoliopsida</taxon>
        <taxon>eudicotyledons</taxon>
        <taxon>Gunneridae</taxon>
        <taxon>Pentapetalae</taxon>
        <taxon>asterids</taxon>
        <taxon>campanulids</taxon>
        <taxon>Asterales</taxon>
        <taxon>Asteraceae</taxon>
        <taxon>Asteroideae</taxon>
        <taxon>Anthemideae</taxon>
        <taxon>Artemisiinae</taxon>
        <taxon>Artemisia</taxon>
    </lineage>
</organism>
<evidence type="ECO:0000256" key="2">
    <source>
        <dbReference type="SAM" id="MobiDB-lite"/>
    </source>
</evidence>
<accession>A0A2U1MMU8</accession>
<evidence type="ECO:0000259" key="3">
    <source>
        <dbReference type="Pfam" id="PF13966"/>
    </source>
</evidence>
<feature type="domain" description="Reverse transcriptase zinc-binding" evidence="3">
    <location>
        <begin position="1010"/>
        <end position="1095"/>
    </location>
</feature>
<dbReference type="GO" id="GO:0003964">
    <property type="term" value="F:RNA-directed DNA polymerase activity"/>
    <property type="evidence" value="ECO:0007669"/>
    <property type="project" value="UniProtKB-KW"/>
</dbReference>
<dbReference type="AlphaFoldDB" id="A0A2U1MMU8"/>
<sequence>MLDVKDIDELLKNLRGIRMGDCKLWFNIARFVLEDGEINSGGDNHLPDMNNKMKNKDGASNSRATTGGTGTGSRSFRDLLAGKFIDIDSHVNAFSAVHERALVARMVDVDALKDIYVTLKSICPGYGMVQYLGGLDVLVTFEDSKTALAFRDVAISMKERFSDIIVWRGQSLSSERLAWIKVQGIPLHLLSNQVIDMIGSSVGKVVHKGNMSETDRDLSFAYVAVLVGDGKRISEEITLNWKNRKFRISVTEELGDWVLDFVTVNEAQETEDSEDDDMAKEDGGCSEDEETPDDQSEKSPEGHDDVIVDGELTRKETVEGTINGIDDSQSLPFKENNSNVSKVLEDFIPAVNFDFDQLFGNSQNSPSNSKVVKRNKCKKAEVGRSSQFYTSGNESMMIIKKAKNDDDIFGLNSMLGLNDNDPSIDNSVLGADHVSLQEINNRDPPIDLNSQPLQQPVDNEDFGSTVDAQALAVEIEATKTLGEKLGVNLCARESLIQQSVLQEGLQSAGWINMLKKEYGVSFIGIQETMSSNITVGLVSNYWDGLGYEFENVNSEGNSGGLLSIWDPKFLVKDMVLKDPHFLLVSGFLSDGKTRINIMNVYAPQNNVNKRNLWEKIIQVIQSGQGWWILFGDFNAVRDPGERQNSIFDPVCARDFNEFVDESGLREFDLKGLKYTYLVNRCGVCKLSKIDRVFVCDNIFNKWSNAHVRALSRELSDHAPLLFSLVDTNFGPKPFRWFDSWLERLGCSDVINSVLSDWISVGPPDLNMTRKLKSLKNKLTVWIKESRLKEHEEEKNLKQEKEDLELIMEQQELEESELWVWSECAKSLQEIDVLRSRDIKQKSRIKWAALGDENSSFFHNIVKGRQARNAIPGLEVRGEWLSKPALVKCWKQIAKAGENRVGNDVRLNSYFAATVGDGSSISFWADSWLLNEPLRFVYPNLFRIERYKWANVADRIQVVDGVKILTWDWRVVPSDAEQISELFSLLSDIYDYVWTGGCNRWKWTAASDGIFSVKKAKTLMQIVNLQPNTWYMKWKGWAPLKCKVMAWRAAINRLPTKDELLKRGVPLQSDLCVFCSSYAESASHLFTGCIFATEIWSRVATWCRLPPIFAFEVTDLLNLAVYQAPTSNDKYILRGIMVTSIWVLWNERNNRIFKGTKRRAIEVVEHIKTTSFFWIRNRSRFKDLDWNLVCSPGVLALRTVWIKNHIAPGAEEVGGLMGAEPPSTCPTTLVVYSVKAYISRIFVYEPPLTVGHK</sequence>
<dbReference type="Proteomes" id="UP000245207">
    <property type="component" value="Unassembled WGS sequence"/>
</dbReference>
<dbReference type="PANTHER" id="PTHR33710">
    <property type="entry name" value="BNAC02G09200D PROTEIN"/>
    <property type="match status" value="1"/>
</dbReference>
<dbReference type="InterPro" id="IPR026960">
    <property type="entry name" value="RVT-Znf"/>
</dbReference>
<dbReference type="OrthoDB" id="8942927at2759"/>
<feature type="compositionally biased region" description="Acidic residues" evidence="2">
    <location>
        <begin position="268"/>
        <end position="294"/>
    </location>
</feature>
<dbReference type="Gene3D" id="3.60.10.10">
    <property type="entry name" value="Endonuclease/exonuclease/phosphatase"/>
    <property type="match status" value="1"/>
</dbReference>
<comment type="caution">
    <text evidence="4">The sequence shown here is derived from an EMBL/GenBank/DDBJ whole genome shotgun (WGS) entry which is preliminary data.</text>
</comment>
<gene>
    <name evidence="4" type="ORF">CTI12_AA360970</name>
</gene>
<evidence type="ECO:0000313" key="4">
    <source>
        <dbReference type="EMBL" id="PWA62591.1"/>
    </source>
</evidence>
<proteinExistence type="predicted"/>
<dbReference type="PANTHER" id="PTHR33710:SF64">
    <property type="entry name" value="ENDONUCLEASE_EXONUCLEASE_PHOSPHATASE DOMAIN-CONTAINING PROTEIN"/>
    <property type="match status" value="1"/>
</dbReference>
<dbReference type="SUPFAM" id="SSF56219">
    <property type="entry name" value="DNase I-like"/>
    <property type="match status" value="1"/>
</dbReference>
<evidence type="ECO:0000313" key="5">
    <source>
        <dbReference type="Proteomes" id="UP000245207"/>
    </source>
</evidence>
<reference evidence="4 5" key="1">
    <citation type="journal article" date="2018" name="Mol. Plant">
        <title>The genome of Artemisia annua provides insight into the evolution of Asteraceae family and artemisinin biosynthesis.</title>
        <authorList>
            <person name="Shen Q."/>
            <person name="Zhang L."/>
            <person name="Liao Z."/>
            <person name="Wang S."/>
            <person name="Yan T."/>
            <person name="Shi P."/>
            <person name="Liu M."/>
            <person name="Fu X."/>
            <person name="Pan Q."/>
            <person name="Wang Y."/>
            <person name="Lv Z."/>
            <person name="Lu X."/>
            <person name="Zhang F."/>
            <person name="Jiang W."/>
            <person name="Ma Y."/>
            <person name="Chen M."/>
            <person name="Hao X."/>
            <person name="Li L."/>
            <person name="Tang Y."/>
            <person name="Lv G."/>
            <person name="Zhou Y."/>
            <person name="Sun X."/>
            <person name="Brodelius P.E."/>
            <person name="Rose J.K.C."/>
            <person name="Tang K."/>
        </authorList>
    </citation>
    <scope>NUCLEOTIDE SEQUENCE [LARGE SCALE GENOMIC DNA]</scope>
    <source>
        <strain evidence="5">cv. Huhao1</strain>
        <tissue evidence="4">Leaf</tissue>
    </source>
</reference>
<dbReference type="EMBL" id="PKPP01004837">
    <property type="protein sequence ID" value="PWA62591.1"/>
    <property type="molecule type" value="Genomic_DNA"/>
</dbReference>
<keyword evidence="1" id="KW-0175">Coiled coil</keyword>
<feature type="region of interest" description="Disordered" evidence="2">
    <location>
        <begin position="44"/>
        <end position="72"/>
    </location>
</feature>
<evidence type="ECO:0000256" key="1">
    <source>
        <dbReference type="SAM" id="Coils"/>
    </source>
</evidence>
<feature type="compositionally biased region" description="Basic and acidic residues" evidence="2">
    <location>
        <begin position="295"/>
        <end position="313"/>
    </location>
</feature>
<feature type="region of interest" description="Disordered" evidence="2">
    <location>
        <begin position="268"/>
        <end position="313"/>
    </location>
</feature>